<proteinExistence type="predicted"/>
<dbReference type="HOGENOM" id="CLU_2208527_0_0_11"/>
<dbReference type="PATRIC" id="fig|1160718.3.peg.4398"/>
<dbReference type="AlphaFoldDB" id="J1RKM6"/>
<evidence type="ECO:0000313" key="2">
    <source>
        <dbReference type="EMBL" id="QTZ91731.1"/>
    </source>
</evidence>
<dbReference type="STRING" id="1160718.SU9_21727"/>
<evidence type="ECO:0000313" key="1">
    <source>
        <dbReference type="EMBL" id="EJJ04949.1"/>
    </source>
</evidence>
<accession>J1RKM6</accession>
<dbReference type="Pfam" id="PF19979">
    <property type="entry name" value="DUF6415"/>
    <property type="match status" value="1"/>
</dbReference>
<sequence>MTATAGAPSRDEIQETVDRALVSGPPLPYNELVVLEQALRLLIAGLWATVDESERQHPATPGYARRRARLDGIRHQTSVGLGDGLISAQVQVRALATDCQWLLSQYAAEVGR</sequence>
<evidence type="ECO:0000313" key="3">
    <source>
        <dbReference type="Proteomes" id="UP000009036"/>
    </source>
</evidence>
<reference evidence="1" key="1">
    <citation type="journal article" date="2012" name="J. Bacteriol.">
        <title>Genome Sequence of Streptomyces auratus Strain AGR0001, a Phoslactomycin-Producing Actinomycete.</title>
        <authorList>
            <person name="Han X."/>
            <person name="Li M."/>
            <person name="Ding Z."/>
            <person name="Zhao J."/>
            <person name="Ji K."/>
            <person name="Wen M."/>
            <person name="Lu T."/>
        </authorList>
    </citation>
    <scope>NUCLEOTIDE SEQUENCE [LARGE SCALE GENOMIC DNA]</scope>
    <source>
        <strain evidence="1">AGR0001</strain>
    </source>
</reference>
<dbReference type="EMBL" id="CP072931">
    <property type="protein sequence ID" value="QTZ91731.1"/>
    <property type="molecule type" value="Genomic_DNA"/>
</dbReference>
<name>J1RKM6_9ACTN</name>
<reference evidence="2" key="2">
    <citation type="submission" date="2021-04" db="EMBL/GenBank/DDBJ databases">
        <authorList>
            <person name="Wen M.-L."/>
            <person name="Han X.-L."/>
            <person name="Xiong J."/>
        </authorList>
    </citation>
    <scope>NUCLEOTIDE SEQUENCE</scope>
    <source>
        <strain evidence="2">AGR0001</strain>
    </source>
</reference>
<dbReference type="Proteomes" id="UP000009036">
    <property type="component" value="Chromosome"/>
</dbReference>
<gene>
    <name evidence="2" type="ORF">SU9_009760</name>
    <name evidence="1" type="ORF">SU9_21727</name>
</gene>
<organism evidence="1">
    <name type="scientific">Streptomyces auratus AGR0001</name>
    <dbReference type="NCBI Taxonomy" id="1160718"/>
    <lineage>
        <taxon>Bacteria</taxon>
        <taxon>Bacillati</taxon>
        <taxon>Actinomycetota</taxon>
        <taxon>Actinomycetes</taxon>
        <taxon>Kitasatosporales</taxon>
        <taxon>Streptomycetaceae</taxon>
        <taxon>Streptomyces</taxon>
    </lineage>
</organism>
<dbReference type="RefSeq" id="WP_006605863.1">
    <property type="nucleotide sequence ID" value="NZ_CP072931.1"/>
</dbReference>
<dbReference type="KEGG" id="sauh:SU9_009760"/>
<dbReference type="InterPro" id="IPR046300">
    <property type="entry name" value="DUF6415"/>
</dbReference>
<keyword evidence="3" id="KW-1185">Reference proteome</keyword>
<dbReference type="EMBL" id="AJGV01000128">
    <property type="protein sequence ID" value="EJJ04949.1"/>
    <property type="molecule type" value="Genomic_DNA"/>
</dbReference>
<dbReference type="OrthoDB" id="4297836at2"/>
<protein>
    <submittedName>
        <fullName evidence="1">Uncharacterized protein</fullName>
    </submittedName>
</protein>